<feature type="signal peptide" evidence="10">
    <location>
        <begin position="1"/>
        <end position="19"/>
    </location>
</feature>
<evidence type="ECO:0000256" key="3">
    <source>
        <dbReference type="ARBA" id="ARBA00011245"/>
    </source>
</evidence>
<dbReference type="SUPFAM" id="SSF89392">
    <property type="entry name" value="Prokaryotic lipoproteins and lipoprotein localization factors"/>
    <property type="match status" value="1"/>
</dbReference>
<keyword evidence="8 10" id="KW-0653">Protein transport</keyword>
<name>A0ABR6RI48_9BURK</name>
<proteinExistence type="inferred from homology"/>
<protein>
    <recommendedName>
        <fullName evidence="4 10">Outer-membrane lipoprotein carrier protein</fullName>
    </recommendedName>
</protein>
<dbReference type="CDD" id="cd16325">
    <property type="entry name" value="LolA"/>
    <property type="match status" value="1"/>
</dbReference>
<dbReference type="PANTHER" id="PTHR35869">
    <property type="entry name" value="OUTER-MEMBRANE LIPOPROTEIN CARRIER PROTEIN"/>
    <property type="match status" value="1"/>
</dbReference>
<evidence type="ECO:0000256" key="1">
    <source>
        <dbReference type="ARBA" id="ARBA00004418"/>
    </source>
</evidence>
<dbReference type="InterPro" id="IPR018323">
    <property type="entry name" value="OM_lipoprot_carrier_LolA_Pbac"/>
</dbReference>
<evidence type="ECO:0000256" key="4">
    <source>
        <dbReference type="ARBA" id="ARBA00014035"/>
    </source>
</evidence>
<dbReference type="InterPro" id="IPR004564">
    <property type="entry name" value="OM_lipoprot_carrier_LolA-like"/>
</dbReference>
<comment type="subcellular location">
    <subcellularLocation>
        <location evidence="1 10">Periplasm</location>
    </subcellularLocation>
</comment>
<keyword evidence="5 10" id="KW-0813">Transport</keyword>
<evidence type="ECO:0000256" key="11">
    <source>
        <dbReference type="SAM" id="MobiDB-lite"/>
    </source>
</evidence>
<feature type="region of interest" description="Disordered" evidence="11">
    <location>
        <begin position="39"/>
        <end position="59"/>
    </location>
</feature>
<keyword evidence="6 10" id="KW-0732">Signal</keyword>
<keyword evidence="7 10" id="KW-0574">Periplasm</keyword>
<keyword evidence="13" id="KW-1185">Reference proteome</keyword>
<dbReference type="NCBIfam" id="TIGR00547">
    <property type="entry name" value="lolA"/>
    <property type="match status" value="1"/>
</dbReference>
<evidence type="ECO:0000313" key="12">
    <source>
        <dbReference type="EMBL" id="MBB6578728.1"/>
    </source>
</evidence>
<dbReference type="HAMAP" id="MF_00240">
    <property type="entry name" value="LolA"/>
    <property type="match status" value="1"/>
</dbReference>
<evidence type="ECO:0000256" key="9">
    <source>
        <dbReference type="ARBA" id="ARBA00023186"/>
    </source>
</evidence>
<dbReference type="Proteomes" id="UP000562492">
    <property type="component" value="Unassembled WGS sequence"/>
</dbReference>
<keyword evidence="12" id="KW-0449">Lipoprotein</keyword>
<gene>
    <name evidence="10" type="primary">lolA</name>
    <name evidence="12" type="ORF">HNP33_002827</name>
</gene>
<evidence type="ECO:0000256" key="2">
    <source>
        <dbReference type="ARBA" id="ARBA00007615"/>
    </source>
</evidence>
<dbReference type="Gene3D" id="2.50.20.10">
    <property type="entry name" value="Lipoprotein localisation LolA/LolB/LppX"/>
    <property type="match status" value="1"/>
</dbReference>
<comment type="caution">
    <text evidence="12">The sequence shown here is derived from an EMBL/GenBank/DDBJ whole genome shotgun (WGS) entry which is preliminary data.</text>
</comment>
<accession>A0ABR6RI48</accession>
<dbReference type="EMBL" id="JACHKZ010000018">
    <property type="protein sequence ID" value="MBB6578728.1"/>
    <property type="molecule type" value="Genomic_DNA"/>
</dbReference>
<evidence type="ECO:0000256" key="8">
    <source>
        <dbReference type="ARBA" id="ARBA00022927"/>
    </source>
</evidence>
<sequence precursor="true">MKYWIAAAALAGLSSWAQADGLQSLEQFLRNSQAGEASFTQTVTSPAKEGQAPRVKTSSGSFAFQRPGKFKFLYKKPFEQTIVADGTTLTLFDADLNQVTQRQQSKALGQTPAALLASAASLQALKSEFDLANAPDADGQQWVLATPKGKDGQLKNVKVGFKGDELTALEIEDGFGQRSVVRFVGLKTLPSLPSSAFEFSIPSGAEVIRQ</sequence>
<dbReference type="PANTHER" id="PTHR35869:SF1">
    <property type="entry name" value="OUTER-MEMBRANE LIPOPROTEIN CARRIER PROTEIN"/>
    <property type="match status" value="1"/>
</dbReference>
<evidence type="ECO:0000313" key="13">
    <source>
        <dbReference type="Proteomes" id="UP000562492"/>
    </source>
</evidence>
<evidence type="ECO:0000256" key="7">
    <source>
        <dbReference type="ARBA" id="ARBA00022764"/>
    </source>
</evidence>
<evidence type="ECO:0000256" key="5">
    <source>
        <dbReference type="ARBA" id="ARBA00022448"/>
    </source>
</evidence>
<dbReference type="Pfam" id="PF03548">
    <property type="entry name" value="LolA"/>
    <property type="match status" value="1"/>
</dbReference>
<comment type="similarity">
    <text evidence="2 10">Belongs to the LolA family.</text>
</comment>
<reference evidence="12 13" key="1">
    <citation type="submission" date="2020-08" db="EMBL/GenBank/DDBJ databases">
        <title>Functional genomics of gut bacteria from endangered species of beetles.</title>
        <authorList>
            <person name="Carlos-Shanley C."/>
        </authorList>
    </citation>
    <scope>NUCLEOTIDE SEQUENCE [LARGE SCALE GENOMIC DNA]</scope>
    <source>
        <strain evidence="12 13">S00124</strain>
    </source>
</reference>
<evidence type="ECO:0000256" key="10">
    <source>
        <dbReference type="HAMAP-Rule" id="MF_00240"/>
    </source>
</evidence>
<dbReference type="InterPro" id="IPR029046">
    <property type="entry name" value="LolA/LolB/LppX"/>
</dbReference>
<organism evidence="12 13">
    <name type="scientific">Comamonas odontotermitis</name>
    <dbReference type="NCBI Taxonomy" id="379895"/>
    <lineage>
        <taxon>Bacteria</taxon>
        <taxon>Pseudomonadati</taxon>
        <taxon>Pseudomonadota</taxon>
        <taxon>Betaproteobacteria</taxon>
        <taxon>Burkholderiales</taxon>
        <taxon>Comamonadaceae</taxon>
        <taxon>Comamonas</taxon>
    </lineage>
</organism>
<comment type="function">
    <text evidence="10">Participates in the translocation of lipoproteins from the inner membrane to the outer membrane. Only forms a complex with a lipoprotein if the residue after the N-terminal Cys is not an aspartate (The Asp acts as a targeting signal to indicate that the lipoprotein should stay in the inner membrane).</text>
</comment>
<evidence type="ECO:0000256" key="6">
    <source>
        <dbReference type="ARBA" id="ARBA00022729"/>
    </source>
</evidence>
<keyword evidence="9 10" id="KW-0143">Chaperone</keyword>
<feature type="chain" id="PRO_5044937083" description="Outer-membrane lipoprotein carrier protein" evidence="10">
    <location>
        <begin position="20"/>
        <end position="210"/>
    </location>
</feature>
<dbReference type="RefSeq" id="WP_184709557.1">
    <property type="nucleotide sequence ID" value="NZ_JACHKZ010000018.1"/>
</dbReference>
<comment type="subunit">
    <text evidence="3 10">Monomer.</text>
</comment>